<reference evidence="4" key="1">
    <citation type="journal article" date="2023" name="Insect Mol. Biol.">
        <title>Genome sequencing provides insights into the evolution of gene families encoding plant cell wall-degrading enzymes in longhorned beetles.</title>
        <authorList>
            <person name="Shin N.R."/>
            <person name="Okamura Y."/>
            <person name="Kirsch R."/>
            <person name="Pauchet Y."/>
        </authorList>
    </citation>
    <scope>NUCLEOTIDE SEQUENCE</scope>
    <source>
        <strain evidence="4">AMC_N1</strain>
    </source>
</reference>
<dbReference type="Proteomes" id="UP001162162">
    <property type="component" value="Unassembled WGS sequence"/>
</dbReference>
<sequence length="83" mass="9549">MSHTVEKSLNLLRYLPRVCLANIRNNIKVKKGHRGRGQHGGDKHGAGNKGSGQRQNHMRLGYETGNNPFYLRFPYEPYYKGHQ</sequence>
<proteinExistence type="predicted"/>
<protein>
    <recommendedName>
        <fullName evidence="6">39S ribosomal protein L15, mitochondrial</fullName>
    </recommendedName>
</protein>
<dbReference type="SUPFAM" id="SSF52080">
    <property type="entry name" value="Ribosomal proteins L15p and L18e"/>
    <property type="match status" value="1"/>
</dbReference>
<gene>
    <name evidence="4" type="ORF">NQ318_020179</name>
</gene>
<dbReference type="EMBL" id="JAPWTK010000007">
    <property type="protein sequence ID" value="KAJ8960880.1"/>
    <property type="molecule type" value="Genomic_DNA"/>
</dbReference>
<dbReference type="AlphaFoldDB" id="A0AAV8ZBD8"/>
<evidence type="ECO:0000256" key="1">
    <source>
        <dbReference type="ARBA" id="ARBA00022980"/>
    </source>
</evidence>
<keyword evidence="2" id="KW-0687">Ribonucleoprotein</keyword>
<dbReference type="GO" id="GO:1990904">
    <property type="term" value="C:ribonucleoprotein complex"/>
    <property type="evidence" value="ECO:0007669"/>
    <property type="project" value="UniProtKB-KW"/>
</dbReference>
<evidence type="ECO:0000256" key="3">
    <source>
        <dbReference type="SAM" id="MobiDB-lite"/>
    </source>
</evidence>
<evidence type="ECO:0000256" key="2">
    <source>
        <dbReference type="ARBA" id="ARBA00023274"/>
    </source>
</evidence>
<evidence type="ECO:0008006" key="6">
    <source>
        <dbReference type="Google" id="ProtNLM"/>
    </source>
</evidence>
<name>A0AAV8ZBD8_9CUCU</name>
<dbReference type="GO" id="GO:0005840">
    <property type="term" value="C:ribosome"/>
    <property type="evidence" value="ECO:0007669"/>
    <property type="project" value="UniProtKB-KW"/>
</dbReference>
<feature type="region of interest" description="Disordered" evidence="3">
    <location>
        <begin position="28"/>
        <end position="67"/>
    </location>
</feature>
<keyword evidence="5" id="KW-1185">Reference proteome</keyword>
<accession>A0AAV8ZBD8</accession>
<evidence type="ECO:0000313" key="4">
    <source>
        <dbReference type="EMBL" id="KAJ8960880.1"/>
    </source>
</evidence>
<evidence type="ECO:0000313" key="5">
    <source>
        <dbReference type="Proteomes" id="UP001162162"/>
    </source>
</evidence>
<feature type="compositionally biased region" description="Basic residues" evidence="3">
    <location>
        <begin position="28"/>
        <end position="37"/>
    </location>
</feature>
<keyword evidence="1" id="KW-0689">Ribosomal protein</keyword>
<organism evidence="4 5">
    <name type="scientific">Aromia moschata</name>
    <dbReference type="NCBI Taxonomy" id="1265417"/>
    <lineage>
        <taxon>Eukaryota</taxon>
        <taxon>Metazoa</taxon>
        <taxon>Ecdysozoa</taxon>
        <taxon>Arthropoda</taxon>
        <taxon>Hexapoda</taxon>
        <taxon>Insecta</taxon>
        <taxon>Pterygota</taxon>
        <taxon>Neoptera</taxon>
        <taxon>Endopterygota</taxon>
        <taxon>Coleoptera</taxon>
        <taxon>Polyphaga</taxon>
        <taxon>Cucujiformia</taxon>
        <taxon>Chrysomeloidea</taxon>
        <taxon>Cerambycidae</taxon>
        <taxon>Cerambycinae</taxon>
        <taxon>Callichromatini</taxon>
        <taxon>Aromia</taxon>
    </lineage>
</organism>
<comment type="caution">
    <text evidence="4">The sequence shown here is derived from an EMBL/GenBank/DDBJ whole genome shotgun (WGS) entry which is preliminary data.</text>
</comment>
<dbReference type="InterPro" id="IPR036227">
    <property type="entry name" value="Ribosomal_uL15/eL18_sf"/>
</dbReference>